<dbReference type="AlphaFoldDB" id="A0A9P3FIM7"/>
<dbReference type="Proteomes" id="UP000825890">
    <property type="component" value="Unassembled WGS sequence"/>
</dbReference>
<organism evidence="1 2">
    <name type="scientific">Cercospora kikuchii</name>
    <dbReference type="NCBI Taxonomy" id="84275"/>
    <lineage>
        <taxon>Eukaryota</taxon>
        <taxon>Fungi</taxon>
        <taxon>Dikarya</taxon>
        <taxon>Ascomycota</taxon>
        <taxon>Pezizomycotina</taxon>
        <taxon>Dothideomycetes</taxon>
        <taxon>Dothideomycetidae</taxon>
        <taxon>Mycosphaerellales</taxon>
        <taxon>Mycosphaerellaceae</taxon>
        <taxon>Cercospora</taxon>
    </lineage>
</organism>
<gene>
    <name evidence="1" type="ORF">CKM354_001203400</name>
</gene>
<dbReference type="RefSeq" id="XP_044663480.1">
    <property type="nucleotide sequence ID" value="XM_044807545.1"/>
</dbReference>
<keyword evidence="2" id="KW-1185">Reference proteome</keyword>
<name>A0A9P3FIM7_9PEZI</name>
<evidence type="ECO:0000313" key="2">
    <source>
        <dbReference type="Proteomes" id="UP000825890"/>
    </source>
</evidence>
<protein>
    <submittedName>
        <fullName evidence="1">Uncharacterized protein</fullName>
    </submittedName>
</protein>
<accession>A0A9P3FIM7</accession>
<reference evidence="1 2" key="1">
    <citation type="submission" date="2021-01" db="EMBL/GenBank/DDBJ databases">
        <title>Cercospora kikuchii MAFF 305040 whole genome shotgun sequence.</title>
        <authorList>
            <person name="Kashiwa T."/>
            <person name="Suzuki T."/>
        </authorList>
    </citation>
    <scope>NUCLEOTIDE SEQUENCE [LARGE SCALE GENOMIC DNA]</scope>
    <source>
        <strain evidence="1 2">MAFF 305040</strain>
    </source>
</reference>
<dbReference type="GeneID" id="68297609"/>
<dbReference type="OrthoDB" id="9986861at2759"/>
<sequence length="130" mass="14760">MSDARKNVLVAGMGHFVSADWEQQGKNGQQNTNRQTVVDEMERAKAEGYNCSLVDVNPEDPEDTLRRIKEVLQKRHCDIFMIGFAVRGNPKFTSMFEQLVNTSVELSPKTKFGFFPKPDEVYSTLVRISS</sequence>
<comment type="caution">
    <text evidence="1">The sequence shown here is derived from an EMBL/GenBank/DDBJ whole genome shotgun (WGS) entry which is preliminary data.</text>
</comment>
<evidence type="ECO:0000313" key="1">
    <source>
        <dbReference type="EMBL" id="GIZ48993.1"/>
    </source>
</evidence>
<proteinExistence type="predicted"/>
<dbReference type="EMBL" id="BOLY01000008">
    <property type="protein sequence ID" value="GIZ48993.1"/>
    <property type="molecule type" value="Genomic_DNA"/>
</dbReference>